<protein>
    <recommendedName>
        <fullName evidence="1">Cyclic diguanosine monophosphate-binding protein</fullName>
        <shortName evidence="1">c-di-GMP-binding protein</shortName>
    </recommendedName>
    <alternativeName>
        <fullName evidence="1">Pilz domain-containing protein</fullName>
    </alternativeName>
</protein>
<dbReference type="GO" id="GO:0035438">
    <property type="term" value="F:cyclic-di-GMP binding"/>
    <property type="evidence" value="ECO:0007669"/>
    <property type="project" value="InterPro"/>
</dbReference>
<dbReference type="InterPro" id="IPR027021">
    <property type="entry name" value="C-di-GMP_BP_PA4608"/>
</dbReference>
<comment type="function">
    <text evidence="1">Binds the second messenger bis-(3'-5') cyclic dimeric guanosine monophosphate (c-di-GMP). Can bind two c-di-GMP molecules per monomer. May play a role in bacterial second-messenger regulated processes. Binding to c-di-GMP induces a conformational change of the C- and N-termini resulting in the exposure of a highly negative surface on one side of the protein to a possible effector protein.</text>
</comment>
<feature type="domain" description="PilZ" evidence="2">
    <location>
        <begin position="3"/>
        <end position="100"/>
    </location>
</feature>
<dbReference type="Proteomes" id="UP000615796">
    <property type="component" value="Unassembled WGS sequence"/>
</dbReference>
<dbReference type="EMBL" id="JACRUP010000026">
    <property type="protein sequence ID" value="MBC5853159.1"/>
    <property type="molecule type" value="Genomic_DNA"/>
</dbReference>
<proteinExistence type="predicted"/>
<keyword evidence="1" id="KW-0973">c-di-GMP</keyword>
<dbReference type="InterPro" id="IPR009875">
    <property type="entry name" value="PilZ_domain"/>
</dbReference>
<dbReference type="PIRSF" id="PIRSF028141">
    <property type="entry name" value="C-di-GMP_BP_PA4608"/>
    <property type="match status" value="1"/>
</dbReference>
<dbReference type="RefSeq" id="WP_187027309.1">
    <property type="nucleotide sequence ID" value="NZ_CAWQCL010000087.1"/>
</dbReference>
<evidence type="ECO:0000256" key="1">
    <source>
        <dbReference type="PIRNR" id="PIRNR028141"/>
    </source>
</evidence>
<dbReference type="AlphaFoldDB" id="A0A9X0UKL6"/>
<evidence type="ECO:0000313" key="4">
    <source>
        <dbReference type="Proteomes" id="UP000615796"/>
    </source>
</evidence>
<organism evidence="3 4">
    <name type="scientific">Vibrio metschnikovii</name>
    <dbReference type="NCBI Taxonomy" id="28172"/>
    <lineage>
        <taxon>Bacteria</taxon>
        <taxon>Pseudomonadati</taxon>
        <taxon>Pseudomonadota</taxon>
        <taxon>Gammaproteobacteria</taxon>
        <taxon>Vibrionales</taxon>
        <taxon>Vibrionaceae</taxon>
        <taxon>Vibrio</taxon>
    </lineage>
</organism>
<comment type="subunit">
    <text evidence="1">Monomer in both c-di-GMP-bound and free forms.</text>
</comment>
<evidence type="ECO:0000259" key="2">
    <source>
        <dbReference type="Pfam" id="PF07238"/>
    </source>
</evidence>
<dbReference type="SUPFAM" id="SSF141371">
    <property type="entry name" value="PilZ domain-like"/>
    <property type="match status" value="1"/>
</dbReference>
<dbReference type="Pfam" id="PF07238">
    <property type="entry name" value="PilZ"/>
    <property type="match status" value="1"/>
</dbReference>
<dbReference type="Gene3D" id="2.40.10.220">
    <property type="entry name" value="predicted glycosyltransferase like domains"/>
    <property type="match status" value="1"/>
</dbReference>
<accession>A0A9X0UKL6</accession>
<keyword evidence="4" id="KW-1185">Reference proteome</keyword>
<comment type="caution">
    <text evidence="3">The sequence shown here is derived from an EMBL/GenBank/DDBJ whole genome shotgun (WGS) entry which is preliminary data.</text>
</comment>
<evidence type="ECO:0000313" key="3">
    <source>
        <dbReference type="EMBL" id="MBC5853159.1"/>
    </source>
</evidence>
<sequence>MIERRQFSRILYQAPATLQQGDIQLTTCIHDLSLRGLLLWAVDEPNLNQDQSVEVAFTLPDSEITIRLTGQLVRQNERILHIKMVHIDLESIAHLKRLVELNIGDDELLHRDLEHLVTEDP</sequence>
<gene>
    <name evidence="3" type="ORF">H8Q88_19975</name>
</gene>
<reference evidence="3" key="1">
    <citation type="submission" date="2020-08" db="EMBL/GenBank/DDBJ databases">
        <title>Genome Sequencing and Pan-Genome Analysis of Migratory bird Vibrio Strains, Inner Mongolia.</title>
        <authorList>
            <person name="Zheng L."/>
        </authorList>
    </citation>
    <scope>NUCLEOTIDE SEQUENCE</scope>
    <source>
        <strain evidence="3">M13F</strain>
    </source>
</reference>
<name>A0A9X0UKL6_VIBME</name>
<keyword evidence="1" id="KW-0547">Nucleotide-binding</keyword>